<dbReference type="GO" id="GO:0006412">
    <property type="term" value="P:translation"/>
    <property type="evidence" value="ECO:0007669"/>
    <property type="project" value="UniProtKB-UniRule"/>
</dbReference>
<evidence type="ECO:0000256" key="1">
    <source>
        <dbReference type="ARBA" id="ARBA00008760"/>
    </source>
</evidence>
<dbReference type="PANTHER" id="PTHR39080">
    <property type="entry name" value="50S RIBOSOMAL PROTEIN L28"/>
    <property type="match status" value="1"/>
</dbReference>
<dbReference type="Pfam" id="PF00830">
    <property type="entry name" value="Ribosomal_L28"/>
    <property type="match status" value="1"/>
</dbReference>
<dbReference type="InterPro" id="IPR026569">
    <property type="entry name" value="Ribosomal_bL28"/>
</dbReference>
<dbReference type="AlphaFoldDB" id="A0A2M8EP93"/>
<evidence type="ECO:0000256" key="2">
    <source>
        <dbReference type="ARBA" id="ARBA00022980"/>
    </source>
</evidence>
<dbReference type="EMBL" id="PFSI01000033">
    <property type="protein sequence ID" value="PJC24564.1"/>
    <property type="molecule type" value="Genomic_DNA"/>
</dbReference>
<dbReference type="HAMAP" id="MF_00373">
    <property type="entry name" value="Ribosomal_bL28"/>
    <property type="match status" value="1"/>
</dbReference>
<comment type="similarity">
    <text evidence="1 5">Belongs to the bacterial ribosomal protein bL28 family.</text>
</comment>
<dbReference type="InterPro" id="IPR001383">
    <property type="entry name" value="Ribosomal_bL28_bact-type"/>
</dbReference>
<evidence type="ECO:0000256" key="3">
    <source>
        <dbReference type="ARBA" id="ARBA00023274"/>
    </source>
</evidence>
<sequence>MSRTCQITGKTPLTGNKVSHAKNKTKMRQLPNLQSKVLMNPATGRLMRILVSAHGLRTLAKWQKEGRKYDLKEIVNS</sequence>
<dbReference type="Gene3D" id="2.30.170.40">
    <property type="entry name" value="Ribosomal protein L28/L24"/>
    <property type="match status" value="1"/>
</dbReference>
<protein>
    <recommendedName>
        <fullName evidence="4 5">Large ribosomal subunit protein bL28</fullName>
    </recommendedName>
</protein>
<reference evidence="7" key="1">
    <citation type="submission" date="2017-09" db="EMBL/GenBank/DDBJ databases">
        <title>Depth-based differentiation of microbial function through sediment-hosted aquifers and enrichment of novel symbionts in the deep terrestrial subsurface.</title>
        <authorList>
            <person name="Probst A.J."/>
            <person name="Ladd B."/>
            <person name="Jarett J.K."/>
            <person name="Geller-Mcgrath D.E."/>
            <person name="Sieber C.M.K."/>
            <person name="Emerson J.B."/>
            <person name="Anantharaman K."/>
            <person name="Thomas B.C."/>
            <person name="Malmstrom R."/>
            <person name="Stieglmeier M."/>
            <person name="Klingl A."/>
            <person name="Woyke T."/>
            <person name="Ryan C.M."/>
            <person name="Banfield J.F."/>
        </authorList>
    </citation>
    <scope>NUCLEOTIDE SEQUENCE [LARGE SCALE GENOMIC DNA]</scope>
</reference>
<evidence type="ECO:0000256" key="5">
    <source>
        <dbReference type="HAMAP-Rule" id="MF_00373"/>
    </source>
</evidence>
<dbReference type="InterPro" id="IPR050096">
    <property type="entry name" value="Bacterial_rp_bL28"/>
</dbReference>
<dbReference type="PANTHER" id="PTHR39080:SF1">
    <property type="entry name" value="LARGE RIBOSOMAL SUBUNIT PROTEIN BL28A"/>
    <property type="match status" value="1"/>
</dbReference>
<dbReference type="InterPro" id="IPR034704">
    <property type="entry name" value="Ribosomal_bL28/bL31-like_sf"/>
</dbReference>
<evidence type="ECO:0000256" key="4">
    <source>
        <dbReference type="ARBA" id="ARBA00035174"/>
    </source>
</evidence>
<dbReference type="GO" id="GO:0005840">
    <property type="term" value="C:ribosome"/>
    <property type="evidence" value="ECO:0007669"/>
    <property type="project" value="UniProtKB-KW"/>
</dbReference>
<dbReference type="InterPro" id="IPR037147">
    <property type="entry name" value="Ribosomal_bL28_sf"/>
</dbReference>
<proteinExistence type="inferred from homology"/>
<keyword evidence="2 5" id="KW-0689">Ribosomal protein</keyword>
<organism evidence="6 7">
    <name type="scientific">Candidatus Uhrbacteria bacterium CG_4_9_14_0_2_um_filter_41_50</name>
    <dbReference type="NCBI Taxonomy" id="1975031"/>
    <lineage>
        <taxon>Bacteria</taxon>
        <taxon>Candidatus Uhriibacteriota</taxon>
    </lineage>
</organism>
<accession>A0A2M8EP93</accession>
<gene>
    <name evidence="5 6" type="primary">rpmB</name>
    <name evidence="6" type="ORF">CO057_02155</name>
</gene>
<dbReference type="NCBIfam" id="TIGR00009">
    <property type="entry name" value="L28"/>
    <property type="match status" value="1"/>
</dbReference>
<dbReference type="Proteomes" id="UP000230251">
    <property type="component" value="Unassembled WGS sequence"/>
</dbReference>
<name>A0A2M8EP93_9BACT</name>
<keyword evidence="3 5" id="KW-0687">Ribonucleoprotein</keyword>
<evidence type="ECO:0000313" key="7">
    <source>
        <dbReference type="Proteomes" id="UP000230251"/>
    </source>
</evidence>
<dbReference type="GO" id="GO:1990904">
    <property type="term" value="C:ribonucleoprotein complex"/>
    <property type="evidence" value="ECO:0007669"/>
    <property type="project" value="UniProtKB-KW"/>
</dbReference>
<dbReference type="SUPFAM" id="SSF143800">
    <property type="entry name" value="L28p-like"/>
    <property type="match status" value="1"/>
</dbReference>
<evidence type="ECO:0000313" key="6">
    <source>
        <dbReference type="EMBL" id="PJC24564.1"/>
    </source>
</evidence>
<dbReference type="GO" id="GO:0003735">
    <property type="term" value="F:structural constituent of ribosome"/>
    <property type="evidence" value="ECO:0007669"/>
    <property type="project" value="InterPro"/>
</dbReference>
<comment type="caution">
    <text evidence="6">The sequence shown here is derived from an EMBL/GenBank/DDBJ whole genome shotgun (WGS) entry which is preliminary data.</text>
</comment>